<keyword evidence="2" id="KW-0732">Signal</keyword>
<evidence type="ECO:0000256" key="2">
    <source>
        <dbReference type="SAM" id="SignalP"/>
    </source>
</evidence>
<evidence type="ECO:0000313" key="3">
    <source>
        <dbReference type="EMBL" id="JAT09351.1"/>
    </source>
</evidence>
<evidence type="ECO:0000256" key="1">
    <source>
        <dbReference type="SAM" id="Phobius"/>
    </source>
</evidence>
<accession>A0A1B6KD28</accession>
<feature type="transmembrane region" description="Helical" evidence="1">
    <location>
        <begin position="312"/>
        <end position="333"/>
    </location>
</feature>
<keyword evidence="1" id="KW-0472">Membrane</keyword>
<dbReference type="AlphaFoldDB" id="A0A1B6KD28"/>
<name>A0A1B6KD28_9HEMI</name>
<keyword evidence="1" id="KW-0812">Transmembrane</keyword>
<keyword evidence="1" id="KW-1133">Transmembrane helix</keyword>
<reference evidence="3" key="1">
    <citation type="submission" date="2015-11" db="EMBL/GenBank/DDBJ databases">
        <title>De novo transcriptome assembly of four potential Pierce s Disease insect vectors from Arizona vineyards.</title>
        <authorList>
            <person name="Tassone E.E."/>
        </authorList>
    </citation>
    <scope>NUCLEOTIDE SEQUENCE</scope>
</reference>
<organism evidence="3">
    <name type="scientific">Graphocephala atropunctata</name>
    <dbReference type="NCBI Taxonomy" id="36148"/>
    <lineage>
        <taxon>Eukaryota</taxon>
        <taxon>Metazoa</taxon>
        <taxon>Ecdysozoa</taxon>
        <taxon>Arthropoda</taxon>
        <taxon>Hexapoda</taxon>
        <taxon>Insecta</taxon>
        <taxon>Pterygota</taxon>
        <taxon>Neoptera</taxon>
        <taxon>Paraneoptera</taxon>
        <taxon>Hemiptera</taxon>
        <taxon>Auchenorrhyncha</taxon>
        <taxon>Membracoidea</taxon>
        <taxon>Cicadellidae</taxon>
        <taxon>Cicadellinae</taxon>
        <taxon>Cicadellini</taxon>
        <taxon>Graphocephala</taxon>
    </lineage>
</organism>
<gene>
    <name evidence="3" type="ORF">g.1528</name>
</gene>
<dbReference type="EMBL" id="GEBQ01030626">
    <property type="protein sequence ID" value="JAT09351.1"/>
    <property type="molecule type" value="Transcribed_RNA"/>
</dbReference>
<feature type="chain" id="PRO_5008586488" evidence="2">
    <location>
        <begin position="19"/>
        <end position="335"/>
    </location>
</feature>
<feature type="signal peptide" evidence="2">
    <location>
        <begin position="1"/>
        <end position="18"/>
    </location>
</feature>
<sequence>MSITVVVILSILAAQSTATPRCVEILDSGLLPTVKDHIGIHFFVTVMNRGPEATEVEVNMVQCCEELPGGITECSHIHLVPETRVMDSGKTRNFTLIYPTLYPYNRRGECLLSVHYMSSCNRTKESRQHIAFDTTLSEDNVKCHMLRGFPGYAVEGPPCKSHDEDALDSCKMVDCHKKYFGLKSYFNRGSRVCEPVPACLSSKRRGMPDSVYDVTTNQCSDMTSCLSEDDLQHLSHADLEPECVPSYSSRMAFLNCHHGRLSNDSGDCVCDSGYARAPMPEEPGNPRTQVFHTCNVDNSCWSWERFMTVPDVSVLLVALFLATFVAILALCLVHE</sequence>
<proteinExistence type="predicted"/>
<protein>
    <submittedName>
        <fullName evidence="3">Uncharacterized protein</fullName>
    </submittedName>
</protein>